<proteinExistence type="inferred from homology"/>
<evidence type="ECO:0000259" key="7">
    <source>
        <dbReference type="Pfam" id="PF02668"/>
    </source>
</evidence>
<keyword evidence="3" id="KW-0479">Metal-binding</keyword>
<evidence type="ECO:0000256" key="1">
    <source>
        <dbReference type="ARBA" id="ARBA00001954"/>
    </source>
</evidence>
<evidence type="ECO:0000313" key="9">
    <source>
        <dbReference type="Proteomes" id="UP000053263"/>
    </source>
</evidence>
<gene>
    <name evidence="8" type="ORF">PLICRDRAFT_439397</name>
</gene>
<dbReference type="OrthoDB" id="93019at2759"/>
<organism evidence="8 9">
    <name type="scientific">Plicaturopsis crispa FD-325 SS-3</name>
    <dbReference type="NCBI Taxonomy" id="944288"/>
    <lineage>
        <taxon>Eukaryota</taxon>
        <taxon>Fungi</taxon>
        <taxon>Dikarya</taxon>
        <taxon>Basidiomycota</taxon>
        <taxon>Agaricomycotina</taxon>
        <taxon>Agaricomycetes</taxon>
        <taxon>Agaricomycetidae</taxon>
        <taxon>Amylocorticiales</taxon>
        <taxon>Amylocorticiaceae</taxon>
        <taxon>Plicatura</taxon>
        <taxon>Plicaturopsis crispa</taxon>
    </lineage>
</organism>
<dbReference type="Proteomes" id="UP000053263">
    <property type="component" value="Unassembled WGS sequence"/>
</dbReference>
<comment type="cofactor">
    <cofactor evidence="1">
        <name>Fe(2+)</name>
        <dbReference type="ChEBI" id="CHEBI:29033"/>
    </cofactor>
</comment>
<dbReference type="AlphaFoldDB" id="A0A0C9T6P0"/>
<accession>A0A0C9T6P0</accession>
<evidence type="ECO:0000313" key="8">
    <source>
        <dbReference type="EMBL" id="KII83728.1"/>
    </source>
</evidence>
<dbReference type="InterPro" id="IPR051178">
    <property type="entry name" value="TfdA_dioxygenase"/>
</dbReference>
<dbReference type="SUPFAM" id="SSF51197">
    <property type="entry name" value="Clavaminate synthase-like"/>
    <property type="match status" value="1"/>
</dbReference>
<keyword evidence="9" id="KW-1185">Reference proteome</keyword>
<comment type="similarity">
    <text evidence="2">Belongs to the TfdA dioxygenase family.</text>
</comment>
<keyword evidence="6" id="KW-0408">Iron</keyword>
<dbReference type="Gene3D" id="3.60.130.10">
    <property type="entry name" value="Clavaminate synthase-like"/>
    <property type="match status" value="1"/>
</dbReference>
<keyword evidence="5" id="KW-0560">Oxidoreductase</keyword>
<dbReference type="PANTHER" id="PTHR43779:SF2">
    <property type="entry name" value="ALPHA-KETOGLUTARATE-DEPENDENT XANTHINE DIOXYGENASE XAN1"/>
    <property type="match status" value="1"/>
</dbReference>
<reference evidence="8 9" key="1">
    <citation type="submission" date="2014-06" db="EMBL/GenBank/DDBJ databases">
        <title>Evolutionary Origins and Diversification of the Mycorrhizal Mutualists.</title>
        <authorList>
            <consortium name="DOE Joint Genome Institute"/>
            <consortium name="Mycorrhizal Genomics Consortium"/>
            <person name="Kohler A."/>
            <person name="Kuo A."/>
            <person name="Nagy L.G."/>
            <person name="Floudas D."/>
            <person name="Copeland A."/>
            <person name="Barry K.W."/>
            <person name="Cichocki N."/>
            <person name="Veneault-Fourrey C."/>
            <person name="LaButti K."/>
            <person name="Lindquist E.A."/>
            <person name="Lipzen A."/>
            <person name="Lundell T."/>
            <person name="Morin E."/>
            <person name="Murat C."/>
            <person name="Riley R."/>
            <person name="Ohm R."/>
            <person name="Sun H."/>
            <person name="Tunlid A."/>
            <person name="Henrissat B."/>
            <person name="Grigoriev I.V."/>
            <person name="Hibbett D.S."/>
            <person name="Martin F."/>
        </authorList>
    </citation>
    <scope>NUCLEOTIDE SEQUENCE [LARGE SCALE GENOMIC DNA]</scope>
    <source>
        <strain evidence="8 9">FD-325 SS-3</strain>
    </source>
</reference>
<dbReference type="PANTHER" id="PTHR43779">
    <property type="entry name" value="DIOXYGENASE RV0097-RELATED"/>
    <property type="match status" value="1"/>
</dbReference>
<dbReference type="GO" id="GO:0046872">
    <property type="term" value="F:metal ion binding"/>
    <property type="evidence" value="ECO:0007669"/>
    <property type="project" value="UniProtKB-KW"/>
</dbReference>
<dbReference type="InterPro" id="IPR003819">
    <property type="entry name" value="TauD/TfdA-like"/>
</dbReference>
<protein>
    <recommendedName>
        <fullName evidence="7">TauD/TfdA-like domain-containing protein</fullName>
    </recommendedName>
</protein>
<keyword evidence="4" id="KW-0223">Dioxygenase</keyword>
<sequence>MHVVPLEHPQDSKVSFGAVVEDVDLKNLSDEQFAVLEDALYRHKVLVLKDQQECTPEIQFALTNRFDPQSRSYGHGSTMRRDDSILKKDGVTIPSCPQVQVLGSGPLSQFPQSTLPHYAGIRDAVLHHPTHQSFHRDQLSAEQLTRGDTRFYRWHIDAALYDIPPPVVTTLLGIHTPSGPTQTIRYDDGTGDTLPAAPGATAFVSGSSSLAALPPPLRALALHSRVAYAPRPYTFIGAARAHATGLTLHAEGRERTLGDYEWAEDGCKVYPMCWTNPRTGEKSLQIHGACVWKLYLRDGPDAEERVVEDLAEVRRIVYELMRPGIAPERVYAHEWSDGDLCIFYNRGVWHSVTGQDFGPRLMHQCNLAGSHDPE</sequence>
<evidence type="ECO:0000256" key="5">
    <source>
        <dbReference type="ARBA" id="ARBA00023002"/>
    </source>
</evidence>
<dbReference type="GO" id="GO:0051213">
    <property type="term" value="F:dioxygenase activity"/>
    <property type="evidence" value="ECO:0007669"/>
    <property type="project" value="UniProtKB-KW"/>
</dbReference>
<evidence type="ECO:0000256" key="3">
    <source>
        <dbReference type="ARBA" id="ARBA00022723"/>
    </source>
</evidence>
<evidence type="ECO:0000256" key="4">
    <source>
        <dbReference type="ARBA" id="ARBA00022964"/>
    </source>
</evidence>
<evidence type="ECO:0000256" key="6">
    <source>
        <dbReference type="ARBA" id="ARBA00023004"/>
    </source>
</evidence>
<dbReference type="Pfam" id="PF02668">
    <property type="entry name" value="TauD"/>
    <property type="match status" value="1"/>
</dbReference>
<evidence type="ECO:0000256" key="2">
    <source>
        <dbReference type="ARBA" id="ARBA00005896"/>
    </source>
</evidence>
<dbReference type="EMBL" id="KN832574">
    <property type="protein sequence ID" value="KII83728.1"/>
    <property type="molecule type" value="Genomic_DNA"/>
</dbReference>
<dbReference type="HOGENOM" id="CLU_046574_1_0_1"/>
<dbReference type="InterPro" id="IPR042098">
    <property type="entry name" value="TauD-like_sf"/>
</dbReference>
<feature type="domain" description="TauD/TfdA-like" evidence="7">
    <location>
        <begin position="15"/>
        <end position="365"/>
    </location>
</feature>
<name>A0A0C9T6P0_PLICR</name>